<feature type="chain" id="PRO_5016951258" description="Photosynthesis system II assembly factor Ycf48/Hcf136-like domain-containing protein" evidence="1">
    <location>
        <begin position="18"/>
        <end position="299"/>
    </location>
</feature>
<dbReference type="InterPro" id="IPR015943">
    <property type="entry name" value="WD40/YVTN_repeat-like_dom_sf"/>
</dbReference>
<accession>A0A364XZG7</accession>
<evidence type="ECO:0000313" key="2">
    <source>
        <dbReference type="EMBL" id="RAV99720.1"/>
    </source>
</evidence>
<proteinExistence type="predicted"/>
<dbReference type="SUPFAM" id="SSF110296">
    <property type="entry name" value="Oligoxyloglucan reducing end-specific cellobiohydrolase"/>
    <property type="match status" value="1"/>
</dbReference>
<dbReference type="Gene3D" id="2.130.10.10">
    <property type="entry name" value="YVTN repeat-like/Quinoprotein amine dehydrogenase"/>
    <property type="match status" value="1"/>
</dbReference>
<protein>
    <recommendedName>
        <fullName evidence="4">Photosynthesis system II assembly factor Ycf48/Hcf136-like domain-containing protein</fullName>
    </recommendedName>
</protein>
<evidence type="ECO:0000313" key="3">
    <source>
        <dbReference type="Proteomes" id="UP000251889"/>
    </source>
</evidence>
<reference evidence="2 3" key="1">
    <citation type="submission" date="2018-06" db="EMBL/GenBank/DDBJ databases">
        <title>Chryseolinea flavus sp. nov., a member of the phylum Bacteroidetes isolated from soil.</title>
        <authorList>
            <person name="Li Y."/>
            <person name="Wang J."/>
        </authorList>
    </citation>
    <scope>NUCLEOTIDE SEQUENCE [LARGE SCALE GENOMIC DNA]</scope>
    <source>
        <strain evidence="2 3">SDU1-6</strain>
    </source>
</reference>
<comment type="caution">
    <text evidence="2">The sequence shown here is derived from an EMBL/GenBank/DDBJ whole genome shotgun (WGS) entry which is preliminary data.</text>
</comment>
<keyword evidence="3" id="KW-1185">Reference proteome</keyword>
<keyword evidence="1" id="KW-0732">Signal</keyword>
<dbReference type="AlphaFoldDB" id="A0A364XZG7"/>
<evidence type="ECO:0008006" key="4">
    <source>
        <dbReference type="Google" id="ProtNLM"/>
    </source>
</evidence>
<dbReference type="RefSeq" id="WP_112748067.1">
    <property type="nucleotide sequence ID" value="NZ_QMFY01000009.1"/>
</dbReference>
<evidence type="ECO:0000256" key="1">
    <source>
        <dbReference type="SAM" id="SignalP"/>
    </source>
</evidence>
<dbReference type="EMBL" id="QMFY01000009">
    <property type="protein sequence ID" value="RAV99720.1"/>
    <property type="molecule type" value="Genomic_DNA"/>
</dbReference>
<dbReference type="CDD" id="cd15482">
    <property type="entry name" value="Sialidase_non-viral"/>
    <property type="match status" value="1"/>
</dbReference>
<sequence length="299" mass="33503">MKAIIVALLILPAVLCAQDPKNANVIFSRDGGINWSDGDDGLPSDVIVSCYAAVAKSIFIGTEKDGLYRYEKNTWRRIMSGSDAGKISAIFGDEHKILVSTAQQGIRVSADDGATWTHYKNDLHGDRIRRFIQVNDNLIIGGDNGIYLSTQGRPWEHIIAGVQVNKFMIYRDKIYAATAKGILCSDDNGKHWNTSWQRRTVLDFSIQKNKLVGLLGNSDVVTLLDNDSWLEVTPFLKYLYTVRLTPLSAPVLRHDFQSPMIRNAQFHPLIMFRESKAPTYMLDTPEGLMLIVWINVVGC</sequence>
<dbReference type="OrthoDB" id="9757809at2"/>
<gene>
    <name evidence="2" type="ORF">DQQ10_16840</name>
</gene>
<dbReference type="Proteomes" id="UP000251889">
    <property type="component" value="Unassembled WGS sequence"/>
</dbReference>
<feature type="signal peptide" evidence="1">
    <location>
        <begin position="1"/>
        <end position="17"/>
    </location>
</feature>
<organism evidence="2 3">
    <name type="scientific">Pseudochryseolinea flava</name>
    <dbReference type="NCBI Taxonomy" id="2059302"/>
    <lineage>
        <taxon>Bacteria</taxon>
        <taxon>Pseudomonadati</taxon>
        <taxon>Bacteroidota</taxon>
        <taxon>Cytophagia</taxon>
        <taxon>Cytophagales</taxon>
        <taxon>Fulvivirgaceae</taxon>
        <taxon>Pseudochryseolinea</taxon>
    </lineage>
</organism>
<name>A0A364XZG7_9BACT</name>